<dbReference type="InterPro" id="IPR045792">
    <property type="entry name" value="DUF6036"/>
</dbReference>
<dbReference type="InterPro" id="IPR043519">
    <property type="entry name" value="NT_sf"/>
</dbReference>
<dbReference type="Gene3D" id="3.30.460.40">
    <property type="match status" value="1"/>
</dbReference>
<evidence type="ECO:0000313" key="2">
    <source>
        <dbReference type="EMBL" id="PHQ32550.1"/>
    </source>
</evidence>
<dbReference type="Pfam" id="PF19502">
    <property type="entry name" value="DUF6036"/>
    <property type="match status" value="1"/>
</dbReference>
<name>A0A2G1W0Z8_9BACT</name>
<dbReference type="OrthoDB" id="1551055at2"/>
<protein>
    <recommendedName>
        <fullName evidence="1">DUF6036 domain-containing protein</fullName>
    </recommendedName>
</protein>
<comment type="caution">
    <text evidence="2">The sequence shown here is derived from an EMBL/GenBank/DDBJ whole genome shotgun (WGS) entry which is preliminary data.</text>
</comment>
<dbReference type="AlphaFoldDB" id="A0A2G1W0Z8"/>
<sequence length="184" mass="20923">MNLQQSVSRIIAALNEAGLDYMLVGSFSSMYYSFPRSTTDADFVIGTADFDIQSLSNSLGSEFKFDPQLSFETIGGSIKNEIQIVGSPFRIELFRLTDQPFDQVRFERRQKVTIAGDEVWIPTPEDVILQKLIWSRPQDKNDVLGVIAVNYQELDQRYLQEWAKKLGLVEEFANAWALAIESVK</sequence>
<evidence type="ECO:0000259" key="1">
    <source>
        <dbReference type="Pfam" id="PF19502"/>
    </source>
</evidence>
<dbReference type="SUPFAM" id="SSF81301">
    <property type="entry name" value="Nucleotidyltransferase"/>
    <property type="match status" value="1"/>
</dbReference>
<organism evidence="2 3">
    <name type="scientific">Rhodopirellula bahusiensis</name>
    <dbReference type="NCBI Taxonomy" id="2014065"/>
    <lineage>
        <taxon>Bacteria</taxon>
        <taxon>Pseudomonadati</taxon>
        <taxon>Planctomycetota</taxon>
        <taxon>Planctomycetia</taxon>
        <taxon>Pirellulales</taxon>
        <taxon>Pirellulaceae</taxon>
        <taxon>Rhodopirellula</taxon>
    </lineage>
</organism>
<evidence type="ECO:0000313" key="3">
    <source>
        <dbReference type="Proteomes" id="UP000225740"/>
    </source>
</evidence>
<feature type="domain" description="DUF6036" evidence="1">
    <location>
        <begin position="17"/>
        <end position="149"/>
    </location>
</feature>
<reference evidence="2 3" key="1">
    <citation type="submission" date="2017-06" db="EMBL/GenBank/DDBJ databases">
        <title>Description of Rhodopirellula bahusiensis sp. nov.</title>
        <authorList>
            <person name="Kizina J."/>
            <person name="Harder J."/>
        </authorList>
    </citation>
    <scope>NUCLEOTIDE SEQUENCE [LARGE SCALE GENOMIC DNA]</scope>
    <source>
        <strain evidence="2 3">SWK21</strain>
    </source>
</reference>
<dbReference type="EMBL" id="NIZW01000025">
    <property type="protein sequence ID" value="PHQ32550.1"/>
    <property type="molecule type" value="Genomic_DNA"/>
</dbReference>
<dbReference type="GeneID" id="90611191"/>
<keyword evidence="3" id="KW-1185">Reference proteome</keyword>
<gene>
    <name evidence="2" type="ORF">CEE69_25035</name>
</gene>
<proteinExistence type="predicted"/>
<dbReference type="Proteomes" id="UP000225740">
    <property type="component" value="Unassembled WGS sequence"/>
</dbReference>
<dbReference type="RefSeq" id="WP_099263372.1">
    <property type="nucleotide sequence ID" value="NZ_NIZW01000025.1"/>
</dbReference>
<accession>A0A2G1W0Z8</accession>